<dbReference type="SUPFAM" id="SSF52833">
    <property type="entry name" value="Thioredoxin-like"/>
    <property type="match status" value="1"/>
</dbReference>
<dbReference type="PANTHER" id="PTHR43968:SF6">
    <property type="entry name" value="GLUTATHIONE S-TRANSFERASE OMEGA"/>
    <property type="match status" value="1"/>
</dbReference>
<evidence type="ECO:0000259" key="2">
    <source>
        <dbReference type="PROSITE" id="PS50404"/>
    </source>
</evidence>
<protein>
    <recommendedName>
        <fullName evidence="6">Glutathione S-transferase family protein</fullName>
    </recommendedName>
</protein>
<evidence type="ECO:0000259" key="3">
    <source>
        <dbReference type="PROSITE" id="PS50405"/>
    </source>
</evidence>
<dbReference type="CDD" id="cd00299">
    <property type="entry name" value="GST_C_family"/>
    <property type="match status" value="1"/>
</dbReference>
<dbReference type="PROSITE" id="PS50405">
    <property type="entry name" value="GST_CTER"/>
    <property type="match status" value="1"/>
</dbReference>
<reference evidence="4 5" key="1">
    <citation type="submission" date="2017-05" db="EMBL/GenBank/DDBJ databases">
        <authorList>
            <person name="Song R."/>
            <person name="Chenine A.L."/>
            <person name="Ruprecht R.M."/>
        </authorList>
    </citation>
    <scope>NUCLEOTIDE SEQUENCE [LARGE SCALE GENOMIC DNA]</scope>
    <source>
        <strain evidence="4 5">CECT 8489</strain>
    </source>
</reference>
<dbReference type="GO" id="GO:0005737">
    <property type="term" value="C:cytoplasm"/>
    <property type="evidence" value="ECO:0007669"/>
    <property type="project" value="TreeGrafter"/>
</dbReference>
<dbReference type="Proteomes" id="UP000201838">
    <property type="component" value="Unassembled WGS sequence"/>
</dbReference>
<dbReference type="EMBL" id="FXXQ01000002">
    <property type="protein sequence ID" value="SMX22626.1"/>
    <property type="molecule type" value="Genomic_DNA"/>
</dbReference>
<evidence type="ECO:0000313" key="5">
    <source>
        <dbReference type="Proteomes" id="UP000201838"/>
    </source>
</evidence>
<dbReference type="InterPro" id="IPR010987">
    <property type="entry name" value="Glutathione-S-Trfase_C-like"/>
</dbReference>
<evidence type="ECO:0000256" key="1">
    <source>
        <dbReference type="SAM" id="MobiDB-lite"/>
    </source>
</evidence>
<evidence type="ECO:0008006" key="6">
    <source>
        <dbReference type="Google" id="ProtNLM"/>
    </source>
</evidence>
<dbReference type="RefSeq" id="WP_093973026.1">
    <property type="nucleotide sequence ID" value="NZ_FXXQ01000002.1"/>
</dbReference>
<dbReference type="InterPro" id="IPR036249">
    <property type="entry name" value="Thioredoxin-like_sf"/>
</dbReference>
<dbReference type="SUPFAM" id="SSF47616">
    <property type="entry name" value="GST C-terminal domain-like"/>
    <property type="match status" value="1"/>
</dbReference>
<dbReference type="PROSITE" id="PS50404">
    <property type="entry name" value="GST_NTER"/>
    <property type="match status" value="1"/>
</dbReference>
<gene>
    <name evidence="4" type="ORF">BOA8489_00724</name>
</gene>
<dbReference type="OrthoDB" id="9813092at2"/>
<feature type="domain" description="GST N-terminal" evidence="2">
    <location>
        <begin position="1"/>
        <end position="80"/>
    </location>
</feature>
<feature type="domain" description="GST C-terminal" evidence="3">
    <location>
        <begin position="85"/>
        <end position="212"/>
    </location>
</feature>
<dbReference type="InterPro" id="IPR050983">
    <property type="entry name" value="GST_Omega/HSP26"/>
</dbReference>
<feature type="region of interest" description="Disordered" evidence="1">
    <location>
        <begin position="232"/>
        <end position="259"/>
    </location>
</feature>
<dbReference type="InterPro" id="IPR036282">
    <property type="entry name" value="Glutathione-S-Trfase_C_sf"/>
</dbReference>
<accession>A0A238IW60</accession>
<dbReference type="CDD" id="cd00570">
    <property type="entry name" value="GST_N_family"/>
    <property type="match status" value="1"/>
</dbReference>
<name>A0A238IW60_9RHOB</name>
<dbReference type="Pfam" id="PF13417">
    <property type="entry name" value="GST_N_3"/>
    <property type="match status" value="1"/>
</dbReference>
<sequence length="259" mass="29396">MYHIPVCPFSQRVEILLSLKGLSDQVVFHTVDITKPRPEFLLELTKGTTALPVIDVPGKTAIKESMVILQMIEDMFPDPPVARLDPHEHALESLLVEQEEAFTGAGYMMVMNQDAGKRGEFRDRILGLYRGMNDILLDYAPGDTYFFDRFGWSEVVFTPMFMRFWFLEYYEGFDLPDGAEYARVRRWREACLAEPHAQQVTPEQINKLYYDYARGKGNGALPDGRSVSSFTLEPDWPGRPMPPADKYGPGATDAELGLA</sequence>
<keyword evidence="5" id="KW-1185">Reference proteome</keyword>
<dbReference type="Gene3D" id="3.40.30.10">
    <property type="entry name" value="Glutaredoxin"/>
    <property type="match status" value="1"/>
</dbReference>
<organism evidence="4 5">
    <name type="scientific">Boseongicola aestuarii</name>
    <dbReference type="NCBI Taxonomy" id="1470561"/>
    <lineage>
        <taxon>Bacteria</taxon>
        <taxon>Pseudomonadati</taxon>
        <taxon>Pseudomonadota</taxon>
        <taxon>Alphaproteobacteria</taxon>
        <taxon>Rhodobacterales</taxon>
        <taxon>Paracoccaceae</taxon>
        <taxon>Boseongicola</taxon>
    </lineage>
</organism>
<dbReference type="InterPro" id="IPR004045">
    <property type="entry name" value="Glutathione_S-Trfase_N"/>
</dbReference>
<proteinExistence type="predicted"/>
<dbReference type="PANTHER" id="PTHR43968">
    <property type="match status" value="1"/>
</dbReference>
<evidence type="ECO:0000313" key="4">
    <source>
        <dbReference type="EMBL" id="SMX22626.1"/>
    </source>
</evidence>
<dbReference type="Gene3D" id="1.20.1050.10">
    <property type="match status" value="1"/>
</dbReference>
<dbReference type="Pfam" id="PF13410">
    <property type="entry name" value="GST_C_2"/>
    <property type="match status" value="1"/>
</dbReference>
<dbReference type="AlphaFoldDB" id="A0A238IW60"/>